<dbReference type="SUPFAM" id="SSF50939">
    <property type="entry name" value="Sialidases"/>
    <property type="match status" value="1"/>
</dbReference>
<keyword evidence="1" id="KW-0732">Signal</keyword>
<protein>
    <submittedName>
        <fullName evidence="2">Photosynthesis system II assembly factor YCF48-like protein</fullName>
    </submittedName>
</protein>
<dbReference type="PANTHER" id="PTHR47199:SF2">
    <property type="entry name" value="PHOTOSYSTEM II STABILITY_ASSEMBLY FACTOR HCF136, CHLOROPLASTIC"/>
    <property type="match status" value="1"/>
</dbReference>
<evidence type="ECO:0000313" key="3">
    <source>
        <dbReference type="Proteomes" id="UP000256269"/>
    </source>
</evidence>
<dbReference type="Proteomes" id="UP000256269">
    <property type="component" value="Unassembled WGS sequence"/>
</dbReference>
<reference evidence="2 3" key="1">
    <citation type="submission" date="2018-08" db="EMBL/GenBank/DDBJ databases">
        <title>Genomic Encyclopedia of Archaeal and Bacterial Type Strains, Phase II (KMG-II): from individual species to whole genera.</title>
        <authorList>
            <person name="Goeker M."/>
        </authorList>
    </citation>
    <scope>NUCLEOTIDE SEQUENCE [LARGE SCALE GENOMIC DNA]</scope>
    <source>
        <strain evidence="2 3">DSM 45791</strain>
    </source>
</reference>
<evidence type="ECO:0000256" key="1">
    <source>
        <dbReference type="SAM" id="SignalP"/>
    </source>
</evidence>
<sequence>MTLTRCTVLAVAAAAALLSAPAVADAATVVPAGFAPASTSWLTTQHGYVLGYAGPTPYLLETTDGGARWSRLAAPPIALPDNHNHVALTVADARHAFVSDGTLIQATTDGGRHWSAVTLAGLAAPSYLSKIAIADGRVLALASTLGRPDHNTTQLYTGAVGAKILQPVAGMSIDGSTTYGDLAVGGGVQVFVGSGYGSGEYWTSTDAVHFTASPLPCDASKQTLLDGVRQGKVLNLCLGDPSDPSPGHMHKQLVTAAALGVRYLPSDAEAPLAGIIQGFASASDQNASIAATGGGVELLYSTTDGGKTWQTTQLDEDRFGLSDLHFVDYAFGTVVSGAPDAWNGSAVYRTTDSGHSWQQLAFK</sequence>
<dbReference type="PANTHER" id="PTHR47199">
    <property type="entry name" value="PHOTOSYSTEM II STABILITY/ASSEMBLY FACTOR HCF136, CHLOROPLASTIC"/>
    <property type="match status" value="1"/>
</dbReference>
<dbReference type="InterPro" id="IPR015943">
    <property type="entry name" value="WD40/YVTN_repeat-like_dom_sf"/>
</dbReference>
<keyword evidence="3" id="KW-1185">Reference proteome</keyword>
<dbReference type="InterPro" id="IPR036278">
    <property type="entry name" value="Sialidase_sf"/>
</dbReference>
<feature type="signal peptide" evidence="1">
    <location>
        <begin position="1"/>
        <end position="24"/>
    </location>
</feature>
<organism evidence="2 3">
    <name type="scientific">Kutzneria buriramensis</name>
    <dbReference type="NCBI Taxonomy" id="1045776"/>
    <lineage>
        <taxon>Bacteria</taxon>
        <taxon>Bacillati</taxon>
        <taxon>Actinomycetota</taxon>
        <taxon>Actinomycetes</taxon>
        <taxon>Pseudonocardiales</taxon>
        <taxon>Pseudonocardiaceae</taxon>
        <taxon>Kutzneria</taxon>
    </lineage>
</organism>
<comment type="caution">
    <text evidence="2">The sequence shown here is derived from an EMBL/GenBank/DDBJ whole genome shotgun (WGS) entry which is preliminary data.</text>
</comment>
<proteinExistence type="predicted"/>
<dbReference type="RefSeq" id="WP_116172853.1">
    <property type="nucleotide sequence ID" value="NZ_CP144375.1"/>
</dbReference>
<dbReference type="AlphaFoldDB" id="A0A3E0IA56"/>
<evidence type="ECO:0000313" key="2">
    <source>
        <dbReference type="EMBL" id="REH55529.1"/>
    </source>
</evidence>
<dbReference type="OrthoDB" id="3805100at2"/>
<dbReference type="Gene3D" id="2.130.10.10">
    <property type="entry name" value="YVTN repeat-like/Quinoprotein amine dehydrogenase"/>
    <property type="match status" value="2"/>
</dbReference>
<name>A0A3E0IA56_9PSEU</name>
<feature type="chain" id="PRO_5039421920" evidence="1">
    <location>
        <begin position="25"/>
        <end position="363"/>
    </location>
</feature>
<dbReference type="EMBL" id="QUNO01000001">
    <property type="protein sequence ID" value="REH55529.1"/>
    <property type="molecule type" value="Genomic_DNA"/>
</dbReference>
<accession>A0A3E0IA56</accession>
<gene>
    <name evidence="2" type="ORF">BCF44_101553</name>
</gene>